<dbReference type="Pfam" id="PF00356">
    <property type="entry name" value="LacI"/>
    <property type="match status" value="1"/>
</dbReference>
<evidence type="ECO:0000313" key="6">
    <source>
        <dbReference type="Proteomes" id="UP000245086"/>
    </source>
</evidence>
<dbReference type="SUPFAM" id="SSF53822">
    <property type="entry name" value="Periplasmic binding protein-like I"/>
    <property type="match status" value="1"/>
</dbReference>
<evidence type="ECO:0000256" key="3">
    <source>
        <dbReference type="ARBA" id="ARBA00023163"/>
    </source>
</evidence>
<dbReference type="EMBL" id="BFBR01000012">
    <property type="protein sequence ID" value="GBF59325.1"/>
    <property type="molecule type" value="Genomic_DNA"/>
</dbReference>
<dbReference type="InterPro" id="IPR010982">
    <property type="entry name" value="Lambda_DNA-bd_dom_sf"/>
</dbReference>
<dbReference type="InterPro" id="IPR028082">
    <property type="entry name" value="Peripla_BP_I"/>
</dbReference>
<name>A0A2P2EE50_9PROT</name>
<dbReference type="GO" id="GO:0003700">
    <property type="term" value="F:DNA-binding transcription factor activity"/>
    <property type="evidence" value="ECO:0007669"/>
    <property type="project" value="TreeGrafter"/>
</dbReference>
<dbReference type="CDD" id="cd01392">
    <property type="entry name" value="HTH_LacI"/>
    <property type="match status" value="1"/>
</dbReference>
<keyword evidence="6" id="KW-1185">Reference proteome</keyword>
<dbReference type="AlphaFoldDB" id="A0A2P2EE50"/>
<evidence type="ECO:0000256" key="2">
    <source>
        <dbReference type="ARBA" id="ARBA00023125"/>
    </source>
</evidence>
<keyword evidence="3" id="KW-0804">Transcription</keyword>
<evidence type="ECO:0000256" key="1">
    <source>
        <dbReference type="ARBA" id="ARBA00023015"/>
    </source>
</evidence>
<keyword evidence="2" id="KW-0238">DNA-binding</keyword>
<accession>A0A2P2EE50</accession>
<dbReference type="PROSITE" id="PS50932">
    <property type="entry name" value="HTH_LACI_2"/>
    <property type="match status" value="1"/>
</dbReference>
<dbReference type="Pfam" id="PF13377">
    <property type="entry name" value="Peripla_BP_3"/>
    <property type="match status" value="1"/>
</dbReference>
<reference evidence="5 6" key="1">
    <citation type="journal article" date="2018" name="Genome Announc.">
        <title>Draft Genome Sequence of "Candidatus Phycosocius bacilliformis," an Alphaproteobacterial Ectosymbiont of the Hydrocarbon-Producing Green Alga Botryococcus braunii.</title>
        <authorList>
            <person name="Tanabe Y."/>
            <person name="Yamaguchi H."/>
            <person name="Watanabe M.M."/>
        </authorList>
    </citation>
    <scope>NUCLEOTIDE SEQUENCE [LARGE SCALE GENOMIC DNA]</scope>
    <source>
        <strain evidence="5 6">BOTRYCO-2</strain>
    </source>
</reference>
<dbReference type="Gene3D" id="1.10.260.40">
    <property type="entry name" value="lambda repressor-like DNA-binding domains"/>
    <property type="match status" value="1"/>
</dbReference>
<dbReference type="Gene3D" id="3.40.50.2300">
    <property type="match status" value="2"/>
</dbReference>
<dbReference type="InterPro" id="IPR046335">
    <property type="entry name" value="LacI/GalR-like_sensor"/>
</dbReference>
<dbReference type="InterPro" id="IPR000843">
    <property type="entry name" value="HTH_LacI"/>
</dbReference>
<dbReference type="PROSITE" id="PS00356">
    <property type="entry name" value="HTH_LACI_1"/>
    <property type="match status" value="1"/>
</dbReference>
<keyword evidence="1" id="KW-0805">Transcription regulation</keyword>
<gene>
    <name evidence="5" type="primary">cytR</name>
    <name evidence="5" type="ORF">PbB2_03020</name>
</gene>
<dbReference type="SMART" id="SM00354">
    <property type="entry name" value="HTH_LACI"/>
    <property type="match status" value="1"/>
</dbReference>
<dbReference type="GO" id="GO:0000976">
    <property type="term" value="F:transcription cis-regulatory region binding"/>
    <property type="evidence" value="ECO:0007669"/>
    <property type="project" value="TreeGrafter"/>
</dbReference>
<dbReference type="PANTHER" id="PTHR30146:SF120">
    <property type="entry name" value="ALANINE RACEMASE"/>
    <property type="match status" value="1"/>
</dbReference>
<proteinExistence type="predicted"/>
<organism evidence="5 6">
    <name type="scientific">Candidatus Phycosocius bacilliformis</name>
    <dbReference type="NCBI Taxonomy" id="1445552"/>
    <lineage>
        <taxon>Bacteria</taxon>
        <taxon>Pseudomonadati</taxon>
        <taxon>Pseudomonadota</taxon>
        <taxon>Alphaproteobacteria</taxon>
        <taxon>Caulobacterales</taxon>
        <taxon>Caulobacterales incertae sedis</taxon>
        <taxon>Candidatus Phycosocius</taxon>
    </lineage>
</organism>
<protein>
    <submittedName>
        <fullName evidence="5">HTH-type transcriptional repressor CytR</fullName>
    </submittedName>
</protein>
<sequence>MSEEGPLKMADVARLANVSMSTVSRALADNPLIPEDRRREIQRIAAEAGYVVNQSARSLRMRKTQTIGVVFPLGHDVGQLISDPFFIEMFGRLADEITTRGYQVLLCRVTDTSEGWLNRIIQSHRQDGLVIVGQSDQHEALNKAADTYLPLVVWGGHLTGQTYCSVGTDNIAGARRAVDHLLGLGRRRIAFLGMLELPEIALRHEGYVRALRAANLDPDPALVIPAHFSFETAYEAARELIESGTPFDAIFAASDIIALAAVQALAAAGVDVPGDVSVVGFDDIAIAAQSTPPLTSVHQDLAKGAKTIVDLLFKRMAGEDAPSATLLPKLVVRKSCGGSPTG</sequence>
<evidence type="ECO:0000313" key="5">
    <source>
        <dbReference type="EMBL" id="GBF59325.1"/>
    </source>
</evidence>
<dbReference type="PANTHER" id="PTHR30146">
    <property type="entry name" value="LACI-RELATED TRANSCRIPTIONAL REPRESSOR"/>
    <property type="match status" value="1"/>
</dbReference>
<feature type="domain" description="HTH lacI-type" evidence="4">
    <location>
        <begin position="7"/>
        <end position="61"/>
    </location>
</feature>
<comment type="caution">
    <text evidence="5">The sequence shown here is derived from an EMBL/GenBank/DDBJ whole genome shotgun (WGS) entry which is preliminary data.</text>
</comment>
<dbReference type="SUPFAM" id="SSF47413">
    <property type="entry name" value="lambda repressor-like DNA-binding domains"/>
    <property type="match status" value="1"/>
</dbReference>
<evidence type="ECO:0000259" key="4">
    <source>
        <dbReference type="PROSITE" id="PS50932"/>
    </source>
</evidence>
<dbReference type="Proteomes" id="UP000245086">
    <property type="component" value="Unassembled WGS sequence"/>
</dbReference>